<reference evidence="2" key="1">
    <citation type="journal article" date="2023" name="Mol. Phylogenet. Evol.">
        <title>Genome-scale phylogeny and comparative genomics of the fungal order Sordariales.</title>
        <authorList>
            <person name="Hensen N."/>
            <person name="Bonometti L."/>
            <person name="Westerberg I."/>
            <person name="Brannstrom I.O."/>
            <person name="Guillou S."/>
            <person name="Cros-Aarteil S."/>
            <person name="Calhoun S."/>
            <person name="Haridas S."/>
            <person name="Kuo A."/>
            <person name="Mondo S."/>
            <person name="Pangilinan J."/>
            <person name="Riley R."/>
            <person name="LaButti K."/>
            <person name="Andreopoulos B."/>
            <person name="Lipzen A."/>
            <person name="Chen C."/>
            <person name="Yan M."/>
            <person name="Daum C."/>
            <person name="Ng V."/>
            <person name="Clum A."/>
            <person name="Steindorff A."/>
            <person name="Ohm R.A."/>
            <person name="Martin F."/>
            <person name="Silar P."/>
            <person name="Natvig D.O."/>
            <person name="Lalanne C."/>
            <person name="Gautier V."/>
            <person name="Ament-Velasquez S.L."/>
            <person name="Kruys A."/>
            <person name="Hutchinson M.I."/>
            <person name="Powell A.J."/>
            <person name="Barry K."/>
            <person name="Miller A.N."/>
            <person name="Grigoriev I.V."/>
            <person name="Debuchy R."/>
            <person name="Gladieux P."/>
            <person name="Hiltunen Thoren M."/>
            <person name="Johannesson H."/>
        </authorList>
    </citation>
    <scope>NUCLEOTIDE SEQUENCE</scope>
    <source>
        <strain evidence="2">CBS 731.68</strain>
    </source>
</reference>
<proteinExistence type="predicted"/>
<accession>A0AAN6TQA3</accession>
<keyword evidence="1" id="KW-1133">Transmembrane helix</keyword>
<sequence length="203" mass="23016">MTWIDICHFLFEATKLFDNFRWRDERIIDTSSLFISILKTNFLFGYGVPASKDGGCGFFLRLQRNGRFLGGFASSSSQLFASVSAEFVGFAFHLDTIYLVFRASLFFVITEAAISLIITIKSSNGSRVNELERKRISTYRTTCDGWERGAVCFLGCWCFSILLGGYMGEHLGVGRIGKDIVRFLLGNLSELVFPNRFTWWAPD</sequence>
<evidence type="ECO:0000313" key="3">
    <source>
        <dbReference type="Proteomes" id="UP001302602"/>
    </source>
</evidence>
<feature type="transmembrane region" description="Helical" evidence="1">
    <location>
        <begin position="98"/>
        <end position="120"/>
    </location>
</feature>
<gene>
    <name evidence="2" type="ORF">N657DRAFT_329593</name>
</gene>
<protein>
    <submittedName>
        <fullName evidence="2">Uncharacterized protein</fullName>
    </submittedName>
</protein>
<keyword evidence="1" id="KW-0812">Transmembrane</keyword>
<organism evidence="2 3">
    <name type="scientific">Parathielavia appendiculata</name>
    <dbReference type="NCBI Taxonomy" id="2587402"/>
    <lineage>
        <taxon>Eukaryota</taxon>
        <taxon>Fungi</taxon>
        <taxon>Dikarya</taxon>
        <taxon>Ascomycota</taxon>
        <taxon>Pezizomycotina</taxon>
        <taxon>Sordariomycetes</taxon>
        <taxon>Sordariomycetidae</taxon>
        <taxon>Sordariales</taxon>
        <taxon>Chaetomiaceae</taxon>
        <taxon>Parathielavia</taxon>
    </lineage>
</organism>
<name>A0AAN6TQA3_9PEZI</name>
<keyword evidence="1" id="KW-0472">Membrane</keyword>
<dbReference type="GeneID" id="87823618"/>
<dbReference type="Proteomes" id="UP001302602">
    <property type="component" value="Unassembled WGS sequence"/>
</dbReference>
<dbReference type="RefSeq" id="XP_062642482.1">
    <property type="nucleotide sequence ID" value="XM_062786848.1"/>
</dbReference>
<evidence type="ECO:0000256" key="1">
    <source>
        <dbReference type="SAM" id="Phobius"/>
    </source>
</evidence>
<comment type="caution">
    <text evidence="2">The sequence shown here is derived from an EMBL/GenBank/DDBJ whole genome shotgun (WGS) entry which is preliminary data.</text>
</comment>
<dbReference type="AlphaFoldDB" id="A0AAN6TQA3"/>
<reference evidence="2" key="2">
    <citation type="submission" date="2023-05" db="EMBL/GenBank/DDBJ databases">
        <authorList>
            <consortium name="Lawrence Berkeley National Laboratory"/>
            <person name="Steindorff A."/>
            <person name="Hensen N."/>
            <person name="Bonometti L."/>
            <person name="Westerberg I."/>
            <person name="Brannstrom I.O."/>
            <person name="Guillou S."/>
            <person name="Cros-Aarteil S."/>
            <person name="Calhoun S."/>
            <person name="Haridas S."/>
            <person name="Kuo A."/>
            <person name="Mondo S."/>
            <person name="Pangilinan J."/>
            <person name="Riley R."/>
            <person name="Labutti K."/>
            <person name="Andreopoulos B."/>
            <person name="Lipzen A."/>
            <person name="Chen C."/>
            <person name="Yanf M."/>
            <person name="Daum C."/>
            <person name="Ng V."/>
            <person name="Clum A."/>
            <person name="Ohm R."/>
            <person name="Martin F."/>
            <person name="Silar P."/>
            <person name="Natvig D."/>
            <person name="Lalanne C."/>
            <person name="Gautier V."/>
            <person name="Ament-Velasquez S.L."/>
            <person name="Kruys A."/>
            <person name="Hutchinson M.I."/>
            <person name="Powell A.J."/>
            <person name="Barry K."/>
            <person name="Miller A.N."/>
            <person name="Grigoriev I.V."/>
            <person name="Debuchy R."/>
            <person name="Gladieux P."/>
            <person name="Thoren M.H."/>
            <person name="Johannesson H."/>
        </authorList>
    </citation>
    <scope>NUCLEOTIDE SEQUENCE</scope>
    <source>
        <strain evidence="2">CBS 731.68</strain>
    </source>
</reference>
<dbReference type="EMBL" id="MU853261">
    <property type="protein sequence ID" value="KAK4118709.1"/>
    <property type="molecule type" value="Genomic_DNA"/>
</dbReference>
<evidence type="ECO:0000313" key="2">
    <source>
        <dbReference type="EMBL" id="KAK4118709.1"/>
    </source>
</evidence>
<keyword evidence="3" id="KW-1185">Reference proteome</keyword>